<keyword evidence="3 8" id="KW-0819">tRNA processing</keyword>
<dbReference type="PROSITE" id="PS50082">
    <property type="entry name" value="WD_REPEATS_2"/>
    <property type="match status" value="1"/>
</dbReference>
<dbReference type="Pfam" id="PF00400">
    <property type="entry name" value="WD40"/>
    <property type="match status" value="1"/>
</dbReference>
<keyword evidence="5 8" id="KW-0539">Nucleus</keyword>
<evidence type="ECO:0000256" key="2">
    <source>
        <dbReference type="ARBA" id="ARBA00022574"/>
    </source>
</evidence>
<keyword evidence="11" id="KW-1185">Reference proteome</keyword>
<comment type="function">
    <text evidence="6">Required for the Mettl1-dependent formation of N(7)-methylguanine at position 46 (m7G46) in tRNA. In the Mettl1-wuho methyltransferase complex, it is required to stabilize and induce conformational changes of the catalytic subunit. Required for binding of nanos mRNA and repression of translation by the mei-P26-bgcn-bam-sxl complex. May cooperate with mei-P26 and nanos to derepress the BMP signaling pathway. May cooperate with mei-P26 to suppress expression of a subset of microRNAs. May cooperate with mei-P26 to regulate bam expression levels in germline cells during gametogenesis. Required to promote mitosis to meiosis transition during gametogenesis. May regulate germline cell division in part by regulating ribosome biogenesis.</text>
</comment>
<dbReference type="AlphaFoldDB" id="A0ABD0YPX1"/>
<dbReference type="SUPFAM" id="SSF50978">
    <property type="entry name" value="WD40 repeat-like"/>
    <property type="match status" value="1"/>
</dbReference>
<dbReference type="PANTHER" id="PTHR16288">
    <property type="entry name" value="WD40 REPEAT PROTEIN 4"/>
    <property type="match status" value="1"/>
</dbReference>
<protein>
    <recommendedName>
        <fullName evidence="12">tRNA (guanine-N(7)-)-methyltransferase non-catalytic subunit wuho</fullName>
    </recommendedName>
</protein>
<comment type="pathway">
    <text evidence="8">tRNA modification; N(7)-methylguanine-tRNA biosynthesis.</text>
</comment>
<comment type="subunit">
    <text evidence="7">Forms a heterodimer with the catalytic subunit Mettl1. Interacts with mei-P26 and weakly interacts with bgcn; required for the function or formation of the mei-P26-bgcn-bam-sxl complex. Interacts with nanos; may be involved in mei-P26-dependent derepression of the BMP signaling pathway. Interacts with Myc; the interaction may be mediated by mei-P26 and may be involved in the regulation of ribosome biogenesis.</text>
</comment>
<evidence type="ECO:0000256" key="8">
    <source>
        <dbReference type="HAMAP-Rule" id="MF_03056"/>
    </source>
</evidence>
<dbReference type="HAMAP" id="MF_03056">
    <property type="entry name" value="TRM82"/>
    <property type="match status" value="1"/>
</dbReference>
<dbReference type="Proteomes" id="UP001558652">
    <property type="component" value="Unassembled WGS sequence"/>
</dbReference>
<evidence type="ECO:0008006" key="12">
    <source>
        <dbReference type="Google" id="ProtNLM"/>
    </source>
</evidence>
<accession>A0ABD0YPX1</accession>
<feature type="repeat" description="WD" evidence="9">
    <location>
        <begin position="163"/>
        <end position="196"/>
    </location>
</feature>
<dbReference type="GO" id="GO:0005634">
    <property type="term" value="C:nucleus"/>
    <property type="evidence" value="ECO:0007669"/>
    <property type="project" value="UniProtKB-SubCell"/>
</dbReference>
<keyword evidence="2 8" id="KW-0853">WD repeat</keyword>
<evidence type="ECO:0000313" key="10">
    <source>
        <dbReference type="EMBL" id="KAL1124537.1"/>
    </source>
</evidence>
<comment type="subcellular location">
    <subcellularLocation>
        <location evidence="1 8">Nucleus</location>
    </subcellularLocation>
</comment>
<evidence type="ECO:0000313" key="11">
    <source>
        <dbReference type="Proteomes" id="UP001558652"/>
    </source>
</evidence>
<dbReference type="PROSITE" id="PS50294">
    <property type="entry name" value="WD_REPEATS_REGION"/>
    <property type="match status" value="1"/>
</dbReference>
<evidence type="ECO:0000256" key="5">
    <source>
        <dbReference type="ARBA" id="ARBA00023242"/>
    </source>
</evidence>
<comment type="function">
    <text evidence="8">Required for the formation of N(7)-methylguanine at position 46 (m7G46) in tRNA. In the complex, it is required to stabilize and induce conformational changes of the catalytic subunit.</text>
</comment>
<dbReference type="SMART" id="SM00320">
    <property type="entry name" value="WD40"/>
    <property type="match status" value="3"/>
</dbReference>
<dbReference type="InterPro" id="IPR028884">
    <property type="entry name" value="Trm82"/>
</dbReference>
<dbReference type="GO" id="GO:0106004">
    <property type="term" value="P:tRNA (guanine-N7)-methylation"/>
    <property type="evidence" value="ECO:0007669"/>
    <property type="project" value="UniProtKB-UniRule"/>
</dbReference>
<proteinExistence type="inferred from homology"/>
<evidence type="ECO:0000256" key="4">
    <source>
        <dbReference type="ARBA" id="ARBA00022737"/>
    </source>
</evidence>
<dbReference type="InterPro" id="IPR001680">
    <property type="entry name" value="WD40_rpt"/>
</dbReference>
<evidence type="ECO:0000256" key="7">
    <source>
        <dbReference type="ARBA" id="ARBA00093542"/>
    </source>
</evidence>
<evidence type="ECO:0000256" key="9">
    <source>
        <dbReference type="PROSITE-ProRule" id="PRU00221"/>
    </source>
</evidence>
<dbReference type="EMBL" id="JBFDAA010000010">
    <property type="protein sequence ID" value="KAL1124537.1"/>
    <property type="molecule type" value="Genomic_DNA"/>
</dbReference>
<reference evidence="10 11" key="1">
    <citation type="submission" date="2024-07" db="EMBL/GenBank/DDBJ databases">
        <title>Chromosome-level genome assembly of the water stick insect Ranatra chinensis (Heteroptera: Nepidae).</title>
        <authorList>
            <person name="Liu X."/>
        </authorList>
    </citation>
    <scope>NUCLEOTIDE SEQUENCE [LARGE SCALE GENOMIC DNA]</scope>
    <source>
        <strain evidence="10">Cailab_2021Rc</strain>
        <tissue evidence="10">Muscle</tissue>
    </source>
</reference>
<evidence type="ECO:0000256" key="6">
    <source>
        <dbReference type="ARBA" id="ARBA00093337"/>
    </source>
</evidence>
<name>A0ABD0YPX1_9HEMI</name>
<gene>
    <name evidence="10" type="ORF">AAG570_001163</name>
</gene>
<comment type="similarity">
    <text evidence="8">Belongs to the WD repeat TRM82 family.</text>
</comment>
<dbReference type="PANTHER" id="PTHR16288:SF0">
    <property type="entry name" value="TRNA (GUANINE-N(7)-)-METHYLTRANSFERASE NON-CATALYTIC SUBUNIT WDR4"/>
    <property type="match status" value="1"/>
</dbReference>
<sequence>MASLATSPHFLALTANCTTVVYDFNTKLAKKLIVQDGCPNEGSGIVCSSFSDCGRYFVVCYKKVLRVFGVRDWGLVIEKNLLKAASQVTFIPGGEGIVIADKTGDVYSYSTDVGGSEKLLLGHLSLVLDVLVTRDKKYIITCDRDEKIRISCYPNAYNIHGYCLGHEEFVSSIHLLPHNPKYLVSCSGDGTIRIWDYCELIEVLKYDCSRDADIPDNGSQPPAITHMTVFELTSNSSILVVLVANFNGALVYLITSEGQDIKCAFKQIIKTHNTPWNLINSSGKLWFIVRDFKKYLISYEWSDSLGFVLSQDSEAIVLQWSTMDIAQQMDYIFRSSENQIGQLYKRKFDNVKEYLDKKRARLETKATTTI</sequence>
<dbReference type="Gene3D" id="2.130.10.10">
    <property type="entry name" value="YVTN repeat-like/Quinoprotein amine dehydrogenase"/>
    <property type="match status" value="1"/>
</dbReference>
<organism evidence="10 11">
    <name type="scientific">Ranatra chinensis</name>
    <dbReference type="NCBI Taxonomy" id="642074"/>
    <lineage>
        <taxon>Eukaryota</taxon>
        <taxon>Metazoa</taxon>
        <taxon>Ecdysozoa</taxon>
        <taxon>Arthropoda</taxon>
        <taxon>Hexapoda</taxon>
        <taxon>Insecta</taxon>
        <taxon>Pterygota</taxon>
        <taxon>Neoptera</taxon>
        <taxon>Paraneoptera</taxon>
        <taxon>Hemiptera</taxon>
        <taxon>Heteroptera</taxon>
        <taxon>Panheteroptera</taxon>
        <taxon>Nepomorpha</taxon>
        <taxon>Nepidae</taxon>
        <taxon>Ranatrinae</taxon>
        <taxon>Ranatra</taxon>
    </lineage>
</organism>
<dbReference type="InterPro" id="IPR036322">
    <property type="entry name" value="WD40_repeat_dom_sf"/>
</dbReference>
<evidence type="ECO:0000256" key="3">
    <source>
        <dbReference type="ARBA" id="ARBA00022694"/>
    </source>
</evidence>
<dbReference type="InterPro" id="IPR015943">
    <property type="entry name" value="WD40/YVTN_repeat-like_dom_sf"/>
</dbReference>
<evidence type="ECO:0000256" key="1">
    <source>
        <dbReference type="ARBA" id="ARBA00004123"/>
    </source>
</evidence>
<comment type="caution">
    <text evidence="10">The sequence shown here is derived from an EMBL/GenBank/DDBJ whole genome shotgun (WGS) entry which is preliminary data.</text>
</comment>
<keyword evidence="4 8" id="KW-0677">Repeat</keyword>